<feature type="transmembrane region" description="Helical" evidence="1">
    <location>
        <begin position="29"/>
        <end position="55"/>
    </location>
</feature>
<protein>
    <submittedName>
        <fullName evidence="2">Uncharacterized protein</fullName>
    </submittedName>
</protein>
<organism evidence="2">
    <name type="scientific">Anopheles coluzzii</name>
    <name type="common">African malaria mosquito</name>
    <dbReference type="NCBI Taxonomy" id="1518534"/>
    <lineage>
        <taxon>Eukaryota</taxon>
        <taxon>Metazoa</taxon>
        <taxon>Ecdysozoa</taxon>
        <taxon>Arthropoda</taxon>
        <taxon>Hexapoda</taxon>
        <taxon>Insecta</taxon>
        <taxon>Pterygota</taxon>
        <taxon>Neoptera</taxon>
        <taxon>Endopterygota</taxon>
        <taxon>Diptera</taxon>
        <taxon>Nematocera</taxon>
        <taxon>Culicoidea</taxon>
        <taxon>Culicidae</taxon>
        <taxon>Anophelinae</taxon>
        <taxon>Anopheles</taxon>
    </lineage>
</organism>
<dbReference type="Proteomes" id="UP000075882">
    <property type="component" value="Unassembled WGS sequence"/>
</dbReference>
<evidence type="ECO:0000313" key="2">
    <source>
        <dbReference type="EnsemblMetazoa" id="ACOM035588-PA.1"/>
    </source>
</evidence>
<keyword evidence="1" id="KW-0812">Transmembrane</keyword>
<evidence type="ECO:0000256" key="1">
    <source>
        <dbReference type="SAM" id="Phobius"/>
    </source>
</evidence>
<dbReference type="AlphaFoldDB" id="A0A8W7PPK3"/>
<accession>A0A8W7PPK3</accession>
<reference evidence="2" key="1">
    <citation type="submission" date="2022-08" db="UniProtKB">
        <authorList>
            <consortium name="EnsemblMetazoa"/>
        </authorList>
    </citation>
    <scope>IDENTIFICATION</scope>
</reference>
<proteinExistence type="predicted"/>
<keyword evidence="1" id="KW-1133">Transmembrane helix</keyword>
<dbReference type="EnsemblMetazoa" id="ACOM035588-RA">
    <property type="protein sequence ID" value="ACOM035588-PA.1"/>
    <property type="gene ID" value="ACOM035588"/>
</dbReference>
<sequence length="191" mass="20286">MAITAFALTVLAPLPIILTGSGAFSNRRLLTASLFFFGKRLGPLVPAIVVLLVLTSRQRARFAIRRCPHAAQRDETVQLGAGRASSADRSSTSTIVVSAAGGTSMAAPLEENRIGIDCLRRFLDRSGSESELSWEVVVSVLLCVVAAFRNEDESVRLDAFSVELWELLVCDEFEASLSTASSPLSSGGGVA</sequence>
<keyword evidence="1" id="KW-0472">Membrane</keyword>
<name>A0A8W7PPK3_ANOCL</name>